<dbReference type="InterPro" id="IPR011951">
    <property type="entry name" value="HAD-SF_hydro_IA_YjjG/PynA"/>
</dbReference>
<protein>
    <submittedName>
        <fullName evidence="1">DUMP phosphatase</fullName>
        <ecNumber evidence="1">3.1.3.5</ecNumber>
    </submittedName>
</protein>
<dbReference type="CDD" id="cd04305">
    <property type="entry name" value="HAD_Neu5Ac-Pase_like"/>
    <property type="match status" value="1"/>
</dbReference>
<sequence>MSNVLNKYKWILFDADETLFHFDAFAGLKLMFSRFNVDFNAEDFLTYQQVNKPLWVEYQNGLISAAHLQQTRFTHWATKLSVTPQHLNSQFLTAMADICLPLPGARELVDSLTGKVNLGIITNGFTELQNIRLSRTGFKNAFNPVVISEQLGKAKPDVAIFNHAFSLMGEPEKHQVLMVGDNLHSDILGGINAGIDTCWLNHHDEPVSDNISPRYQVRNLTELHQLLLTPNTPLAG</sequence>
<keyword evidence="2" id="KW-1185">Reference proteome</keyword>
<dbReference type="GO" id="GO:0008253">
    <property type="term" value="F:5'-nucleotidase activity"/>
    <property type="evidence" value="ECO:0007669"/>
    <property type="project" value="UniProtKB-EC"/>
</dbReference>
<dbReference type="SFLD" id="SFLDS00003">
    <property type="entry name" value="Haloacid_Dehalogenase"/>
    <property type="match status" value="1"/>
</dbReference>
<dbReference type="InterPro" id="IPR036412">
    <property type="entry name" value="HAD-like_sf"/>
</dbReference>
<dbReference type="Gene3D" id="1.10.150.240">
    <property type="entry name" value="Putative phosphatase, domain 2"/>
    <property type="match status" value="1"/>
</dbReference>
<evidence type="ECO:0000313" key="1">
    <source>
        <dbReference type="EMBL" id="AZG71872.1"/>
    </source>
</evidence>
<dbReference type="OrthoDB" id="148966at2"/>
<dbReference type="NCBIfam" id="NF006976">
    <property type="entry name" value="PRK09449.1"/>
    <property type="match status" value="1"/>
</dbReference>
<proteinExistence type="predicted"/>
<dbReference type="Gene3D" id="3.40.50.1000">
    <property type="entry name" value="HAD superfamily/HAD-like"/>
    <property type="match status" value="1"/>
</dbReference>
<name>A0A3G8LSM3_9GAMM</name>
<dbReference type="PANTHER" id="PTHR47478">
    <property type="match status" value="1"/>
</dbReference>
<dbReference type="PANTHER" id="PTHR47478:SF1">
    <property type="entry name" value="PYRIMIDINE 5'-NUCLEOTIDASE YJJG"/>
    <property type="match status" value="1"/>
</dbReference>
<dbReference type="NCBIfam" id="TIGR01549">
    <property type="entry name" value="HAD-SF-IA-v1"/>
    <property type="match status" value="1"/>
</dbReference>
<dbReference type="EC" id="3.1.3.5" evidence="1"/>
<dbReference type="Pfam" id="PF00702">
    <property type="entry name" value="Hydrolase"/>
    <property type="match status" value="1"/>
</dbReference>
<reference evidence="2" key="1">
    <citation type="submission" date="2018-11" db="EMBL/GenBank/DDBJ databases">
        <title>Shewanella sp. M2.</title>
        <authorList>
            <person name="Hwang Y.J."/>
            <person name="Hwang C.Y."/>
        </authorList>
    </citation>
    <scope>NUCLEOTIDE SEQUENCE [LARGE SCALE GENOMIC DNA]</scope>
    <source>
        <strain evidence="2">LMG 19866</strain>
    </source>
</reference>
<dbReference type="AlphaFoldDB" id="A0A3G8LSM3"/>
<dbReference type="RefSeq" id="WP_124729487.1">
    <property type="nucleotide sequence ID" value="NZ_CBCSKC010000011.1"/>
</dbReference>
<dbReference type="InterPro" id="IPR052550">
    <property type="entry name" value="Pyrimidine_5'-ntase_YjjG"/>
</dbReference>
<keyword evidence="1" id="KW-0378">Hydrolase</keyword>
<gene>
    <name evidence="1" type="ORF">EGC82_03300</name>
</gene>
<dbReference type="Proteomes" id="UP000278035">
    <property type="component" value="Chromosome"/>
</dbReference>
<dbReference type="SUPFAM" id="SSF56784">
    <property type="entry name" value="HAD-like"/>
    <property type="match status" value="1"/>
</dbReference>
<dbReference type="InterPro" id="IPR023214">
    <property type="entry name" value="HAD_sf"/>
</dbReference>
<dbReference type="KEGG" id="slj:EGC82_03300"/>
<dbReference type="InterPro" id="IPR006439">
    <property type="entry name" value="HAD-SF_hydro_IA"/>
</dbReference>
<dbReference type="EMBL" id="CP034015">
    <property type="protein sequence ID" value="AZG71872.1"/>
    <property type="molecule type" value="Genomic_DNA"/>
</dbReference>
<dbReference type="InterPro" id="IPR023198">
    <property type="entry name" value="PGP-like_dom2"/>
</dbReference>
<organism evidence="1 2">
    <name type="scientific">Shewanella livingstonensis</name>
    <dbReference type="NCBI Taxonomy" id="150120"/>
    <lineage>
        <taxon>Bacteria</taxon>
        <taxon>Pseudomonadati</taxon>
        <taxon>Pseudomonadota</taxon>
        <taxon>Gammaproteobacteria</taxon>
        <taxon>Alteromonadales</taxon>
        <taxon>Shewanellaceae</taxon>
        <taxon>Shewanella</taxon>
    </lineage>
</organism>
<evidence type="ECO:0000313" key="2">
    <source>
        <dbReference type="Proteomes" id="UP000278035"/>
    </source>
</evidence>
<accession>A0A3G8LSM3</accession>
<dbReference type="NCBIfam" id="TIGR02254">
    <property type="entry name" value="YjjG_YfnB"/>
    <property type="match status" value="1"/>
</dbReference>
<dbReference type="SFLD" id="SFLDG01129">
    <property type="entry name" value="C1.5:_HAD__Beta-PGM__Phosphata"/>
    <property type="match status" value="1"/>
</dbReference>